<gene>
    <name evidence="2" type="ORF">NHX12_020580</name>
</gene>
<feature type="compositionally biased region" description="Low complexity" evidence="1">
    <location>
        <begin position="99"/>
        <end position="119"/>
    </location>
</feature>
<feature type="region of interest" description="Disordered" evidence="1">
    <location>
        <begin position="1"/>
        <end position="54"/>
    </location>
</feature>
<dbReference type="Proteomes" id="UP001148018">
    <property type="component" value="Unassembled WGS sequence"/>
</dbReference>
<sequence>MFTFSPPIPTPQTSRPLGGTIHSQQAAQGAPATTQRVRPAPIGPPGRDRSRPRLPSLLALCPALVPHHGADSQCKCFVGGGVQVGGVSAPPAAGGPGEGPAAPDGGAGAARTAGPGQSS</sequence>
<keyword evidence="3" id="KW-1185">Reference proteome</keyword>
<evidence type="ECO:0000313" key="2">
    <source>
        <dbReference type="EMBL" id="KAJ3612304.1"/>
    </source>
</evidence>
<name>A0A9Q0ESA1_9TELE</name>
<evidence type="ECO:0000256" key="1">
    <source>
        <dbReference type="SAM" id="MobiDB-lite"/>
    </source>
</evidence>
<feature type="region of interest" description="Disordered" evidence="1">
    <location>
        <begin position="85"/>
        <end position="119"/>
    </location>
</feature>
<dbReference type="EMBL" id="JANIIK010000036">
    <property type="protein sequence ID" value="KAJ3612304.1"/>
    <property type="molecule type" value="Genomic_DNA"/>
</dbReference>
<comment type="caution">
    <text evidence="2">The sequence shown here is derived from an EMBL/GenBank/DDBJ whole genome shotgun (WGS) entry which is preliminary data.</text>
</comment>
<organism evidence="2 3">
    <name type="scientific">Muraenolepis orangiensis</name>
    <name type="common">Patagonian moray cod</name>
    <dbReference type="NCBI Taxonomy" id="630683"/>
    <lineage>
        <taxon>Eukaryota</taxon>
        <taxon>Metazoa</taxon>
        <taxon>Chordata</taxon>
        <taxon>Craniata</taxon>
        <taxon>Vertebrata</taxon>
        <taxon>Euteleostomi</taxon>
        <taxon>Actinopterygii</taxon>
        <taxon>Neopterygii</taxon>
        <taxon>Teleostei</taxon>
        <taxon>Neoteleostei</taxon>
        <taxon>Acanthomorphata</taxon>
        <taxon>Zeiogadaria</taxon>
        <taxon>Gadariae</taxon>
        <taxon>Gadiformes</taxon>
        <taxon>Muraenolepidoidei</taxon>
        <taxon>Muraenolepididae</taxon>
        <taxon>Muraenolepis</taxon>
    </lineage>
</organism>
<feature type="compositionally biased region" description="Pro residues" evidence="1">
    <location>
        <begin position="1"/>
        <end position="10"/>
    </location>
</feature>
<dbReference type="AlphaFoldDB" id="A0A9Q0ESA1"/>
<evidence type="ECO:0000313" key="3">
    <source>
        <dbReference type="Proteomes" id="UP001148018"/>
    </source>
</evidence>
<accession>A0A9Q0ESA1</accession>
<feature type="compositionally biased region" description="Low complexity" evidence="1">
    <location>
        <begin position="24"/>
        <end position="35"/>
    </location>
</feature>
<proteinExistence type="predicted"/>
<reference evidence="2" key="1">
    <citation type="submission" date="2022-07" db="EMBL/GenBank/DDBJ databases">
        <title>Chromosome-level genome of Muraenolepis orangiensis.</title>
        <authorList>
            <person name="Kim J."/>
        </authorList>
    </citation>
    <scope>NUCLEOTIDE SEQUENCE</scope>
    <source>
        <strain evidence="2">KU_S4_2022</strain>
        <tissue evidence="2">Muscle</tissue>
    </source>
</reference>
<protein>
    <submittedName>
        <fullName evidence="2">Uncharacterized protein</fullName>
    </submittedName>
</protein>